<dbReference type="SUPFAM" id="SSF50475">
    <property type="entry name" value="FMN-binding split barrel"/>
    <property type="match status" value="1"/>
</dbReference>
<sequence>MVSPYPRLENRMRPFHTRAATTPTAAERVRSILAAAHSMSVVSDGRHAEVRRLDGAGAMGHFHLHAPFEDAGAQTATRVPVRLELTDIAPTPVRDRLRARVTLTGLLAAPYDTEATESTCMEFGQAVLEDDQGRTYVTLHALEATELDPIATSEAGMLTHLVDEHSEIVPLLLRLVRPHPDSGMRRALPVAMDRYGLTLRLEYPRSHHDVRLPFKTPVTDIDQAGPQIHALLTTARRLSHIGTGQLLT</sequence>
<dbReference type="InterPro" id="IPR037119">
    <property type="entry name" value="Haem_oxidase_HugZ-like_sf"/>
</dbReference>
<dbReference type="EMBL" id="BLIN01000003">
    <property type="protein sequence ID" value="GFE06255.1"/>
    <property type="molecule type" value="Genomic_DNA"/>
</dbReference>
<gene>
    <name evidence="3" type="ORF">Scani_25230</name>
</gene>
<accession>A0A640S9G6</accession>
<comment type="caution">
    <text evidence="3">The sequence shown here is derived from an EMBL/GenBank/DDBJ whole genome shotgun (WGS) entry which is preliminary data.</text>
</comment>
<dbReference type="Proteomes" id="UP000435837">
    <property type="component" value="Unassembled WGS sequence"/>
</dbReference>
<protein>
    <recommendedName>
        <fullName evidence="2">DUF2470 domain-containing protein</fullName>
    </recommendedName>
</protein>
<feature type="domain" description="DUF2470" evidence="2">
    <location>
        <begin position="154"/>
        <end position="230"/>
    </location>
</feature>
<name>A0A640S9G6_9ACTN</name>
<organism evidence="3 4">
    <name type="scientific">Streptomyces caniferus</name>
    <dbReference type="NCBI Taxonomy" id="285557"/>
    <lineage>
        <taxon>Bacteria</taxon>
        <taxon>Bacillati</taxon>
        <taxon>Actinomycetota</taxon>
        <taxon>Actinomycetes</taxon>
        <taxon>Kitasatosporales</taxon>
        <taxon>Streptomycetaceae</taxon>
        <taxon>Streptomyces</taxon>
    </lineage>
</organism>
<reference evidence="3 4" key="1">
    <citation type="submission" date="2019-12" db="EMBL/GenBank/DDBJ databases">
        <title>Whole genome shotgun sequence of Streptomyces caniferus NBRC 15389.</title>
        <authorList>
            <person name="Ichikawa N."/>
            <person name="Kimura A."/>
            <person name="Kitahashi Y."/>
            <person name="Komaki H."/>
            <person name="Tamura T."/>
        </authorList>
    </citation>
    <scope>NUCLEOTIDE SEQUENCE [LARGE SCALE GENOMIC DNA]</scope>
    <source>
        <strain evidence="3 4">NBRC 15389</strain>
    </source>
</reference>
<evidence type="ECO:0000256" key="1">
    <source>
        <dbReference type="SAM" id="MobiDB-lite"/>
    </source>
</evidence>
<evidence type="ECO:0000259" key="2">
    <source>
        <dbReference type="Pfam" id="PF10615"/>
    </source>
</evidence>
<evidence type="ECO:0000313" key="3">
    <source>
        <dbReference type="EMBL" id="GFE06255.1"/>
    </source>
</evidence>
<dbReference type="Gene3D" id="3.20.180.10">
    <property type="entry name" value="PNP-oxidase-like"/>
    <property type="match status" value="1"/>
</dbReference>
<dbReference type="Pfam" id="PF10615">
    <property type="entry name" value="DUF2470"/>
    <property type="match status" value="1"/>
</dbReference>
<dbReference type="InterPro" id="IPR019595">
    <property type="entry name" value="DUF2470"/>
</dbReference>
<evidence type="ECO:0000313" key="4">
    <source>
        <dbReference type="Proteomes" id="UP000435837"/>
    </source>
</evidence>
<dbReference type="AlphaFoldDB" id="A0A640S9G6"/>
<feature type="region of interest" description="Disordered" evidence="1">
    <location>
        <begin position="1"/>
        <end position="23"/>
    </location>
</feature>
<proteinExistence type="predicted"/>